<organism evidence="1 2">
    <name type="scientific">Coccomyxa viridis</name>
    <dbReference type="NCBI Taxonomy" id="1274662"/>
    <lineage>
        <taxon>Eukaryota</taxon>
        <taxon>Viridiplantae</taxon>
        <taxon>Chlorophyta</taxon>
        <taxon>core chlorophytes</taxon>
        <taxon>Trebouxiophyceae</taxon>
        <taxon>Trebouxiophyceae incertae sedis</taxon>
        <taxon>Coccomyxaceae</taxon>
        <taxon>Coccomyxa</taxon>
    </lineage>
</organism>
<evidence type="ECO:0000313" key="2">
    <source>
        <dbReference type="Proteomes" id="UP001314263"/>
    </source>
</evidence>
<proteinExistence type="predicted"/>
<evidence type="ECO:0000313" key="1">
    <source>
        <dbReference type="EMBL" id="CAK0776926.1"/>
    </source>
</evidence>
<reference evidence="1 2" key="1">
    <citation type="submission" date="2023-10" db="EMBL/GenBank/DDBJ databases">
        <authorList>
            <person name="Maclean D."/>
            <person name="Macfadyen A."/>
        </authorList>
    </citation>
    <scope>NUCLEOTIDE SEQUENCE [LARGE SCALE GENOMIC DNA]</scope>
</reference>
<keyword evidence="2" id="KW-1185">Reference proteome</keyword>
<comment type="caution">
    <text evidence="1">The sequence shown here is derived from an EMBL/GenBank/DDBJ whole genome shotgun (WGS) entry which is preliminary data.</text>
</comment>
<dbReference type="AlphaFoldDB" id="A0AAV1I4R3"/>
<dbReference type="SUPFAM" id="SSF49749">
    <property type="entry name" value="Group II dsDNA viruses VP"/>
    <property type="match status" value="1"/>
</dbReference>
<dbReference type="Proteomes" id="UP001314263">
    <property type="component" value="Unassembled WGS sequence"/>
</dbReference>
<accession>A0AAV1I4R3</accession>
<sequence>MYTNFALEAIEQTFSGTADFGKKVSCTISRNGDLIYKTYLEVTLPEITATGGSVAWVPDIGHQLIDNVNLEIGGQEIDKHYGDWLNIWQDLTISPGLKDGFNTMIGNTPALTGPNLTDIPSTELYIPLQFWFCRNAGLALQQQTRNSAVPICA</sequence>
<gene>
    <name evidence="1" type="ORF">CVIRNUC_004432</name>
</gene>
<dbReference type="InterPro" id="IPR031654">
    <property type="entry name" value="Capsid_N"/>
</dbReference>
<dbReference type="Gene3D" id="2.70.9.10">
    <property type="entry name" value="Adenovirus Type 2 Hexon, domain 4"/>
    <property type="match status" value="1"/>
</dbReference>
<dbReference type="EMBL" id="CAUYUE010000005">
    <property type="protein sequence ID" value="CAK0776926.1"/>
    <property type="molecule type" value="Genomic_DNA"/>
</dbReference>
<name>A0AAV1I4R3_9CHLO</name>
<protein>
    <submittedName>
        <fullName evidence="1">Uncharacterized protein</fullName>
    </submittedName>
</protein>
<dbReference type="Pfam" id="PF16903">
    <property type="entry name" value="Capsid_N"/>
    <property type="match status" value="1"/>
</dbReference>
<dbReference type="InterPro" id="IPR016112">
    <property type="entry name" value="VP_dsDNA_II"/>
</dbReference>